<accession>A0A0V0GPW8</accession>
<proteinExistence type="predicted"/>
<protein>
    <submittedName>
        <fullName evidence="1">Putative ovule protein</fullName>
    </submittedName>
</protein>
<name>A0A0V0GPW8_SOLCH</name>
<reference evidence="1" key="1">
    <citation type="submission" date="2015-12" db="EMBL/GenBank/DDBJ databases">
        <title>Gene expression during late stages of embryo sac development: a critical building block for successful pollen-pistil interactions.</title>
        <authorList>
            <person name="Liu Y."/>
            <person name="Joly V."/>
            <person name="Sabar M."/>
            <person name="Matton D.P."/>
        </authorList>
    </citation>
    <scope>NUCLEOTIDE SEQUENCE</scope>
</reference>
<evidence type="ECO:0000313" key="1">
    <source>
        <dbReference type="EMBL" id="JAP10140.1"/>
    </source>
</evidence>
<dbReference type="EMBL" id="GEDG01033671">
    <property type="protein sequence ID" value="JAP10140.1"/>
    <property type="molecule type" value="Transcribed_RNA"/>
</dbReference>
<organism evidence="1">
    <name type="scientific">Solanum chacoense</name>
    <name type="common">Chaco potato</name>
    <dbReference type="NCBI Taxonomy" id="4108"/>
    <lineage>
        <taxon>Eukaryota</taxon>
        <taxon>Viridiplantae</taxon>
        <taxon>Streptophyta</taxon>
        <taxon>Embryophyta</taxon>
        <taxon>Tracheophyta</taxon>
        <taxon>Spermatophyta</taxon>
        <taxon>Magnoliopsida</taxon>
        <taxon>eudicotyledons</taxon>
        <taxon>Gunneridae</taxon>
        <taxon>Pentapetalae</taxon>
        <taxon>asterids</taxon>
        <taxon>lamiids</taxon>
        <taxon>Solanales</taxon>
        <taxon>Solanaceae</taxon>
        <taxon>Solanoideae</taxon>
        <taxon>Solaneae</taxon>
        <taxon>Solanum</taxon>
    </lineage>
</organism>
<dbReference type="AlphaFoldDB" id="A0A0V0GPW8"/>
<sequence>MEGPRCFERLEWTYDPEVEKKLYYSEVESDDSDGIFSGEDDKEDVGASILKEDAHAWWKLDSRSGHD</sequence>